<feature type="region of interest" description="Disordered" evidence="1">
    <location>
        <begin position="96"/>
        <end position="125"/>
    </location>
</feature>
<feature type="compositionally biased region" description="Polar residues" evidence="1">
    <location>
        <begin position="100"/>
        <end position="109"/>
    </location>
</feature>
<evidence type="ECO:0000313" key="3">
    <source>
        <dbReference type="Proteomes" id="UP001244207"/>
    </source>
</evidence>
<sequence length="234" mass="24993">MYSLGAASCELRPGSTNFPLSWAYGVDKARGSARQLNLKAVTVVFIIIFSEHFLTVSRPEYLESKRLNAGRFYGYIWRDNKTPARVTRCHPISDNGCDGKSSQTAQHLSNKNEETHQTANDRASVGKGEPCLEIPCADTRLLADCLTAIDSCFNPLCSTQSLPQLLEDTSQAHSQRLGVGVVAFSPSGLCSGGESSATPSLPDPETTSATGDASVCEMKDGPSAASTLRGTDKV</sequence>
<evidence type="ECO:0000313" key="2">
    <source>
        <dbReference type="EMBL" id="KAK1729423.1"/>
    </source>
</evidence>
<name>A0AAD8XLB6_GLOAC</name>
<reference evidence="2" key="1">
    <citation type="submission" date="2021-12" db="EMBL/GenBank/DDBJ databases">
        <title>Comparative genomics, transcriptomics and evolutionary studies reveal genomic signatures of adaptation to plant cell wall in hemibiotrophic fungi.</title>
        <authorList>
            <consortium name="DOE Joint Genome Institute"/>
            <person name="Baroncelli R."/>
            <person name="Diaz J.F."/>
            <person name="Benocci T."/>
            <person name="Peng M."/>
            <person name="Battaglia E."/>
            <person name="Haridas S."/>
            <person name="Andreopoulos W."/>
            <person name="Labutti K."/>
            <person name="Pangilinan J."/>
            <person name="Floch G.L."/>
            <person name="Makela M.R."/>
            <person name="Henrissat B."/>
            <person name="Grigoriev I.V."/>
            <person name="Crouch J.A."/>
            <person name="De Vries R.P."/>
            <person name="Sukno S.A."/>
            <person name="Thon M.R."/>
        </authorList>
    </citation>
    <scope>NUCLEOTIDE SEQUENCE</scope>
    <source>
        <strain evidence="2">CBS 112980</strain>
    </source>
</reference>
<dbReference type="EMBL" id="JAHMHS010000011">
    <property type="protein sequence ID" value="KAK1729423.1"/>
    <property type="molecule type" value="Genomic_DNA"/>
</dbReference>
<gene>
    <name evidence="2" type="ORF">BDZ83DRAFT_727158</name>
</gene>
<dbReference type="Proteomes" id="UP001244207">
    <property type="component" value="Unassembled WGS sequence"/>
</dbReference>
<feature type="region of interest" description="Disordered" evidence="1">
    <location>
        <begin position="192"/>
        <end position="234"/>
    </location>
</feature>
<feature type="compositionally biased region" description="Polar residues" evidence="1">
    <location>
        <begin position="193"/>
        <end position="211"/>
    </location>
</feature>
<dbReference type="RefSeq" id="XP_060369478.1">
    <property type="nucleotide sequence ID" value="XM_060512776.1"/>
</dbReference>
<accession>A0AAD8XLB6</accession>
<dbReference type="GeneID" id="85396674"/>
<evidence type="ECO:0000256" key="1">
    <source>
        <dbReference type="SAM" id="MobiDB-lite"/>
    </source>
</evidence>
<protein>
    <submittedName>
        <fullName evidence="2">Uncharacterized protein</fullName>
    </submittedName>
</protein>
<proteinExistence type="predicted"/>
<keyword evidence="3" id="KW-1185">Reference proteome</keyword>
<dbReference type="AlphaFoldDB" id="A0AAD8XLB6"/>
<feature type="compositionally biased region" description="Polar residues" evidence="1">
    <location>
        <begin position="224"/>
        <end position="234"/>
    </location>
</feature>
<organism evidence="2 3">
    <name type="scientific">Glomerella acutata</name>
    <name type="common">Colletotrichum acutatum</name>
    <dbReference type="NCBI Taxonomy" id="27357"/>
    <lineage>
        <taxon>Eukaryota</taxon>
        <taxon>Fungi</taxon>
        <taxon>Dikarya</taxon>
        <taxon>Ascomycota</taxon>
        <taxon>Pezizomycotina</taxon>
        <taxon>Sordariomycetes</taxon>
        <taxon>Hypocreomycetidae</taxon>
        <taxon>Glomerellales</taxon>
        <taxon>Glomerellaceae</taxon>
        <taxon>Colletotrichum</taxon>
        <taxon>Colletotrichum acutatum species complex</taxon>
    </lineage>
</organism>
<comment type="caution">
    <text evidence="2">The sequence shown here is derived from an EMBL/GenBank/DDBJ whole genome shotgun (WGS) entry which is preliminary data.</text>
</comment>